<dbReference type="PANTHER" id="PTHR10353:SF175">
    <property type="entry name" value="BETA-GLUCOSIDASE 18-LIKE ISOFORM X1"/>
    <property type="match status" value="1"/>
</dbReference>
<evidence type="ECO:0000256" key="1">
    <source>
        <dbReference type="ARBA" id="ARBA00010838"/>
    </source>
</evidence>
<dbReference type="Pfam" id="PF00232">
    <property type="entry name" value="Glyco_hydro_1"/>
    <property type="match status" value="1"/>
</dbReference>
<dbReference type="PROSITE" id="PS00653">
    <property type="entry name" value="GLYCOSYL_HYDROL_F1_2"/>
    <property type="match status" value="1"/>
</dbReference>
<evidence type="ECO:0000256" key="3">
    <source>
        <dbReference type="RuleBase" id="RU003690"/>
    </source>
</evidence>
<sequence length="106" mass="12108">MQIQGKKLQLYLFFCFLVLSLMNVPLFAQSWQEDGEDVKRSQFPDGFLFGTSTSSYQIEGAYLEDGKGLNVWDVFSHIPGKIKNNDNGDIADNHYHMFLHLHSGGY</sequence>
<dbReference type="Gene3D" id="3.20.20.80">
    <property type="entry name" value="Glycosidases"/>
    <property type="match status" value="1"/>
</dbReference>
<dbReference type="InterPro" id="IPR001360">
    <property type="entry name" value="Glyco_hydro_1"/>
</dbReference>
<evidence type="ECO:0000313" key="5">
    <source>
        <dbReference type="EMBL" id="MBX10714.1"/>
    </source>
</evidence>
<evidence type="ECO:0000256" key="4">
    <source>
        <dbReference type="SAM" id="SignalP"/>
    </source>
</evidence>
<dbReference type="AlphaFoldDB" id="A0A2P2KYD3"/>
<dbReference type="InterPro" id="IPR033132">
    <property type="entry name" value="GH_1_N_CS"/>
</dbReference>
<dbReference type="EMBL" id="GGEC01030230">
    <property type="protein sequence ID" value="MBX10714.1"/>
    <property type="molecule type" value="Transcribed_RNA"/>
</dbReference>
<dbReference type="PANTHER" id="PTHR10353">
    <property type="entry name" value="GLYCOSYL HYDROLASE"/>
    <property type="match status" value="1"/>
</dbReference>
<evidence type="ECO:0000256" key="2">
    <source>
        <dbReference type="ARBA" id="ARBA00022801"/>
    </source>
</evidence>
<keyword evidence="4" id="KW-0732">Signal</keyword>
<accession>A0A2P2KYD3</accession>
<feature type="chain" id="PRO_5015196553" evidence="4">
    <location>
        <begin position="29"/>
        <end position="106"/>
    </location>
</feature>
<proteinExistence type="inferred from homology"/>
<dbReference type="GO" id="GO:0005975">
    <property type="term" value="P:carbohydrate metabolic process"/>
    <property type="evidence" value="ECO:0007669"/>
    <property type="project" value="InterPro"/>
</dbReference>
<dbReference type="GO" id="GO:0008422">
    <property type="term" value="F:beta-glucosidase activity"/>
    <property type="evidence" value="ECO:0007669"/>
    <property type="project" value="TreeGrafter"/>
</dbReference>
<name>A0A2P2KYD3_RHIMU</name>
<keyword evidence="2" id="KW-0378">Hydrolase</keyword>
<feature type="signal peptide" evidence="4">
    <location>
        <begin position="1"/>
        <end position="28"/>
    </location>
</feature>
<dbReference type="InterPro" id="IPR017853">
    <property type="entry name" value="GH"/>
</dbReference>
<organism evidence="5">
    <name type="scientific">Rhizophora mucronata</name>
    <name type="common">Asiatic mangrove</name>
    <dbReference type="NCBI Taxonomy" id="61149"/>
    <lineage>
        <taxon>Eukaryota</taxon>
        <taxon>Viridiplantae</taxon>
        <taxon>Streptophyta</taxon>
        <taxon>Embryophyta</taxon>
        <taxon>Tracheophyta</taxon>
        <taxon>Spermatophyta</taxon>
        <taxon>Magnoliopsida</taxon>
        <taxon>eudicotyledons</taxon>
        <taxon>Gunneridae</taxon>
        <taxon>Pentapetalae</taxon>
        <taxon>rosids</taxon>
        <taxon>fabids</taxon>
        <taxon>Malpighiales</taxon>
        <taxon>Rhizophoraceae</taxon>
        <taxon>Rhizophora</taxon>
    </lineage>
</organism>
<reference evidence="5" key="1">
    <citation type="submission" date="2018-02" db="EMBL/GenBank/DDBJ databases">
        <title>Rhizophora mucronata_Transcriptome.</title>
        <authorList>
            <person name="Meera S.P."/>
            <person name="Sreeshan A."/>
            <person name="Augustine A."/>
        </authorList>
    </citation>
    <scope>NUCLEOTIDE SEQUENCE</scope>
    <source>
        <tissue evidence="5">Leaf</tissue>
    </source>
</reference>
<protein>
    <submittedName>
        <fullName evidence="5">Beta-glucosidase 18 isoform X2</fullName>
    </submittedName>
</protein>
<dbReference type="SUPFAM" id="SSF51445">
    <property type="entry name" value="(Trans)glycosidases"/>
    <property type="match status" value="1"/>
</dbReference>
<comment type="similarity">
    <text evidence="1 3">Belongs to the glycosyl hydrolase 1 family.</text>
</comment>